<evidence type="ECO:0000313" key="3">
    <source>
        <dbReference type="Proteomes" id="UP000626109"/>
    </source>
</evidence>
<feature type="compositionally biased region" description="Polar residues" evidence="1">
    <location>
        <begin position="1"/>
        <end position="21"/>
    </location>
</feature>
<gene>
    <name evidence="2" type="ORF">PGLA2088_LOCUS31085</name>
</gene>
<proteinExistence type="predicted"/>
<organism evidence="2 3">
    <name type="scientific">Polarella glacialis</name>
    <name type="common">Dinoflagellate</name>
    <dbReference type="NCBI Taxonomy" id="89957"/>
    <lineage>
        <taxon>Eukaryota</taxon>
        <taxon>Sar</taxon>
        <taxon>Alveolata</taxon>
        <taxon>Dinophyceae</taxon>
        <taxon>Suessiales</taxon>
        <taxon>Suessiaceae</taxon>
        <taxon>Polarella</taxon>
    </lineage>
</organism>
<accession>A0A813KD26</accession>
<sequence length="235" mass="25314">MPSSSQQPDARQLASTAQTHGKSSRSHWPPMAATCQEWLVVLCSSEQQQRQQQQQQLLRPQNTSNLTWTCARAQWRDRVLTDALGPQGVFHVSELASQNSSNVAQAPGKPLACRTSASDAVARPSMGILPLLDRQGLANSARATAAAEHVNLAALDALAEATIHNTTATLPQHASNLARTCTRLVSCRMPVPDATCCRLSSTESQSGTQSFTTTVQAFGKAQFSKECLLQGARRH</sequence>
<evidence type="ECO:0000313" key="2">
    <source>
        <dbReference type="EMBL" id="CAE8699250.1"/>
    </source>
</evidence>
<feature type="region of interest" description="Disordered" evidence="1">
    <location>
        <begin position="1"/>
        <end position="29"/>
    </location>
</feature>
<evidence type="ECO:0000256" key="1">
    <source>
        <dbReference type="SAM" id="MobiDB-lite"/>
    </source>
</evidence>
<comment type="caution">
    <text evidence="2">The sequence shown here is derived from an EMBL/GenBank/DDBJ whole genome shotgun (WGS) entry which is preliminary data.</text>
</comment>
<reference evidence="2" key="1">
    <citation type="submission" date="2021-02" db="EMBL/GenBank/DDBJ databases">
        <authorList>
            <person name="Dougan E. K."/>
            <person name="Rhodes N."/>
            <person name="Thang M."/>
            <person name="Chan C."/>
        </authorList>
    </citation>
    <scope>NUCLEOTIDE SEQUENCE</scope>
</reference>
<dbReference type="AlphaFoldDB" id="A0A813KD26"/>
<dbReference type="EMBL" id="CAJNNW010029157">
    <property type="protein sequence ID" value="CAE8699250.1"/>
    <property type="molecule type" value="Genomic_DNA"/>
</dbReference>
<dbReference type="Proteomes" id="UP000626109">
    <property type="component" value="Unassembled WGS sequence"/>
</dbReference>
<protein>
    <submittedName>
        <fullName evidence="2">Uncharacterized protein</fullName>
    </submittedName>
</protein>
<name>A0A813KD26_POLGL</name>